<dbReference type="EMBL" id="CABN01000083">
    <property type="protein sequence ID" value="CBI00012.1"/>
    <property type="molecule type" value="Genomic_DNA"/>
</dbReference>
<organism evidence="1">
    <name type="scientific">mine drainage metagenome</name>
    <dbReference type="NCBI Taxonomy" id="410659"/>
    <lineage>
        <taxon>unclassified sequences</taxon>
        <taxon>metagenomes</taxon>
        <taxon>ecological metagenomes</taxon>
    </lineage>
</organism>
<dbReference type="AlphaFoldDB" id="E6PYK3"/>
<name>E6PYK3_9ZZZZ</name>
<evidence type="ECO:0000313" key="1">
    <source>
        <dbReference type="EMBL" id="CBI00012.1"/>
    </source>
</evidence>
<gene>
    <name evidence="1" type="ORF">CARN3_0991</name>
</gene>
<protein>
    <submittedName>
        <fullName evidence="1">Uncharacterized protein</fullName>
    </submittedName>
</protein>
<sequence length="238" mass="25872">MYRKVITGILPALFLILAMAFAFSPQLDGQQHLRRASSVPDLFNQEAGASDPAGILKYSKGLIGLFVPEYTGESFINSLADRLARAEQMAREGNGKLVPEQDVVQAFNELMQQVGAPSSLRTDEASMRRFREYAASIKAFPALFTAARNGTNCNPGEAVFLLYVLLSENGHPSEIYLDSAMALTQLDTQRNPGSGRGFVVGGLMSDSRASALLDLYPAKHSRSDAFALYKNLAVELGF</sequence>
<accession>E6PYK3</accession>
<reference evidence="1" key="1">
    <citation type="submission" date="2009-10" db="EMBL/GenBank/DDBJ databases">
        <title>Diversity of trophic interactions inside an arsenic-rich microbial ecosystem.</title>
        <authorList>
            <person name="Bertin P.N."/>
            <person name="Heinrich-Salmeron A."/>
            <person name="Pelletier E."/>
            <person name="Goulhen-Chollet F."/>
            <person name="Arsene-Ploetze F."/>
            <person name="Gallien S."/>
            <person name="Calteau A."/>
            <person name="Vallenet D."/>
            <person name="Casiot C."/>
            <person name="Chane-Woon-Ming B."/>
            <person name="Giloteaux L."/>
            <person name="Barakat M."/>
            <person name="Bonnefoy V."/>
            <person name="Bruneel O."/>
            <person name="Chandler M."/>
            <person name="Cleiss J."/>
            <person name="Duran R."/>
            <person name="Elbaz-Poulichet F."/>
            <person name="Fonknechten N."/>
            <person name="Lauga B."/>
            <person name="Mornico D."/>
            <person name="Ortet P."/>
            <person name="Schaeffer C."/>
            <person name="Siguier P."/>
            <person name="Alexander Thil Smith A."/>
            <person name="Van Dorsselaer A."/>
            <person name="Weissenbach J."/>
            <person name="Medigue C."/>
            <person name="Le Paslier D."/>
        </authorList>
    </citation>
    <scope>NUCLEOTIDE SEQUENCE</scope>
</reference>
<comment type="caution">
    <text evidence="1">The sequence shown here is derived from an EMBL/GenBank/DDBJ whole genome shotgun (WGS) entry which is preliminary data.</text>
</comment>
<proteinExistence type="predicted"/>